<keyword evidence="6" id="KW-0802">TPR repeat</keyword>
<dbReference type="PANTHER" id="PTHR23138">
    <property type="entry name" value="RAN BINDING PROTEIN"/>
    <property type="match status" value="1"/>
</dbReference>
<evidence type="ECO:0000313" key="11">
    <source>
        <dbReference type="Proteomes" id="UP001642483"/>
    </source>
</evidence>
<feature type="compositionally biased region" description="Acidic residues" evidence="7">
    <location>
        <begin position="1965"/>
        <end position="1978"/>
    </location>
</feature>
<dbReference type="Pfam" id="PF00638">
    <property type="entry name" value="Ran_BP1"/>
    <property type="match status" value="5"/>
</dbReference>
<evidence type="ECO:0000256" key="5">
    <source>
        <dbReference type="PROSITE-ProRule" id="PRU00322"/>
    </source>
</evidence>
<dbReference type="InterPro" id="IPR045255">
    <property type="entry name" value="RanBP1-like"/>
</dbReference>
<dbReference type="PROSITE" id="PS50196">
    <property type="entry name" value="RANBD1"/>
    <property type="match status" value="5"/>
</dbReference>
<dbReference type="InterPro" id="IPR019734">
    <property type="entry name" value="TPR_rpt"/>
</dbReference>
<evidence type="ECO:0000256" key="1">
    <source>
        <dbReference type="ARBA" id="ARBA00022553"/>
    </source>
</evidence>
<dbReference type="SUPFAM" id="SSF50729">
    <property type="entry name" value="PH domain-like"/>
    <property type="match status" value="5"/>
</dbReference>
<dbReference type="SUPFAM" id="SSF48452">
    <property type="entry name" value="TPR-like"/>
    <property type="match status" value="1"/>
</dbReference>
<feature type="region of interest" description="Disordered" evidence="7">
    <location>
        <begin position="1929"/>
        <end position="1978"/>
    </location>
</feature>
<keyword evidence="3 5" id="KW-0863">Zinc-finger</keyword>
<evidence type="ECO:0000256" key="3">
    <source>
        <dbReference type="ARBA" id="ARBA00022771"/>
    </source>
</evidence>
<dbReference type="PROSITE" id="PS50005">
    <property type="entry name" value="TPR"/>
    <property type="match status" value="1"/>
</dbReference>
<feature type="domain" description="RanBD1" evidence="8">
    <location>
        <begin position="1408"/>
        <end position="1537"/>
    </location>
</feature>
<keyword evidence="1" id="KW-0597">Phosphoprotein</keyword>
<feature type="region of interest" description="Disordered" evidence="7">
    <location>
        <begin position="2596"/>
        <end position="2615"/>
    </location>
</feature>
<feature type="repeat" description="TPR" evidence="6">
    <location>
        <begin position="61"/>
        <end position="94"/>
    </location>
</feature>
<feature type="compositionally biased region" description="Polar residues" evidence="7">
    <location>
        <begin position="1602"/>
        <end position="1613"/>
    </location>
</feature>
<feature type="region of interest" description="Disordered" evidence="7">
    <location>
        <begin position="2050"/>
        <end position="2071"/>
    </location>
</feature>
<feature type="domain" description="RanBP2-type" evidence="9">
    <location>
        <begin position="1803"/>
        <end position="1832"/>
    </location>
</feature>
<dbReference type="Proteomes" id="UP001642483">
    <property type="component" value="Unassembled WGS sequence"/>
</dbReference>
<reference evidence="10 11" key="1">
    <citation type="submission" date="2024-02" db="EMBL/GenBank/DDBJ databases">
        <authorList>
            <person name="Daric V."/>
            <person name="Darras S."/>
        </authorList>
    </citation>
    <scope>NUCLEOTIDE SEQUENCE [LARGE SCALE GENOMIC DNA]</scope>
</reference>
<evidence type="ECO:0000256" key="2">
    <source>
        <dbReference type="ARBA" id="ARBA00022723"/>
    </source>
</evidence>
<feature type="region of interest" description="Disordered" evidence="7">
    <location>
        <begin position="1594"/>
        <end position="1613"/>
    </location>
</feature>
<feature type="domain" description="RanBD1" evidence="8">
    <location>
        <begin position="2952"/>
        <end position="3082"/>
    </location>
</feature>
<dbReference type="InterPro" id="IPR011993">
    <property type="entry name" value="PH-like_dom_sf"/>
</dbReference>
<feature type="compositionally biased region" description="Basic and acidic residues" evidence="7">
    <location>
        <begin position="2357"/>
        <end position="2373"/>
    </location>
</feature>
<evidence type="ECO:0000256" key="7">
    <source>
        <dbReference type="SAM" id="MobiDB-lite"/>
    </source>
</evidence>
<dbReference type="PROSITE" id="PS01358">
    <property type="entry name" value="ZF_RANBP2_1"/>
    <property type="match status" value="2"/>
</dbReference>
<feature type="compositionally biased region" description="Polar residues" evidence="7">
    <location>
        <begin position="2849"/>
        <end position="2858"/>
    </location>
</feature>
<feature type="domain" description="RanBD1" evidence="8">
    <location>
        <begin position="2435"/>
        <end position="2574"/>
    </location>
</feature>
<feature type="region of interest" description="Disordered" evidence="7">
    <location>
        <begin position="2410"/>
        <end position="2430"/>
    </location>
</feature>
<dbReference type="PANTHER" id="PTHR23138:SF87">
    <property type="entry name" value="E3 SUMO-PROTEIN LIGASE RANBP2"/>
    <property type="match status" value="1"/>
</dbReference>
<evidence type="ECO:0000256" key="4">
    <source>
        <dbReference type="ARBA" id="ARBA00022833"/>
    </source>
</evidence>
<protein>
    <recommendedName>
        <fullName evidence="12">E3 SUMO-protein ligase RanBP2</fullName>
    </recommendedName>
</protein>
<evidence type="ECO:0008006" key="12">
    <source>
        <dbReference type="Google" id="ProtNLM"/>
    </source>
</evidence>
<name>A0ABP0FNR5_CLALP</name>
<evidence type="ECO:0000313" key="10">
    <source>
        <dbReference type="EMBL" id="CAK8681275.1"/>
    </source>
</evidence>
<dbReference type="CDD" id="cd00835">
    <property type="entry name" value="RanBD_family"/>
    <property type="match status" value="2"/>
</dbReference>
<dbReference type="InterPro" id="IPR022011">
    <property type="entry name" value="IR1-M"/>
</dbReference>
<dbReference type="Gene3D" id="2.30.29.30">
    <property type="entry name" value="Pleckstrin-homology domain (PH domain)/Phosphotyrosine-binding domain (PTB)"/>
    <property type="match status" value="5"/>
</dbReference>
<proteinExistence type="predicted"/>
<feature type="region of interest" description="Disordered" evidence="7">
    <location>
        <begin position="2805"/>
        <end position="2864"/>
    </location>
</feature>
<feature type="compositionally biased region" description="Polar residues" evidence="7">
    <location>
        <begin position="2114"/>
        <end position="2140"/>
    </location>
</feature>
<keyword evidence="4" id="KW-0862">Zinc</keyword>
<feature type="region of interest" description="Disordered" evidence="7">
    <location>
        <begin position="1080"/>
        <end position="1132"/>
    </location>
</feature>
<gene>
    <name evidence="10" type="ORF">CVLEPA_LOCUS11492</name>
</gene>
<dbReference type="Gene3D" id="1.25.40.10">
    <property type="entry name" value="Tetratricopeptide repeat domain"/>
    <property type="match status" value="1"/>
</dbReference>
<feature type="compositionally biased region" description="Polar residues" evidence="7">
    <location>
        <begin position="1758"/>
        <end position="1774"/>
    </location>
</feature>
<evidence type="ECO:0000256" key="6">
    <source>
        <dbReference type="PROSITE-ProRule" id="PRU00339"/>
    </source>
</evidence>
<feature type="region of interest" description="Disordered" evidence="7">
    <location>
        <begin position="1353"/>
        <end position="1414"/>
    </location>
</feature>
<feature type="region of interest" description="Disordered" evidence="7">
    <location>
        <begin position="1836"/>
        <end position="1903"/>
    </location>
</feature>
<feature type="domain" description="RanBD1" evidence="8">
    <location>
        <begin position="2147"/>
        <end position="2285"/>
    </location>
</feature>
<feature type="compositionally biased region" description="Acidic residues" evidence="7">
    <location>
        <begin position="1107"/>
        <end position="1116"/>
    </location>
</feature>
<organism evidence="10 11">
    <name type="scientific">Clavelina lepadiformis</name>
    <name type="common">Light-bulb sea squirt</name>
    <name type="synonym">Ascidia lepadiformis</name>
    <dbReference type="NCBI Taxonomy" id="159417"/>
    <lineage>
        <taxon>Eukaryota</taxon>
        <taxon>Metazoa</taxon>
        <taxon>Chordata</taxon>
        <taxon>Tunicata</taxon>
        <taxon>Ascidiacea</taxon>
        <taxon>Aplousobranchia</taxon>
        <taxon>Clavelinidae</taxon>
        <taxon>Clavelina</taxon>
    </lineage>
</organism>
<dbReference type="PROSITE" id="PS50199">
    <property type="entry name" value="ZF_RANBP2_2"/>
    <property type="match status" value="2"/>
</dbReference>
<keyword evidence="2" id="KW-0479">Metal-binding</keyword>
<sequence length="3088" mass="342597">MVSSLSVNDVSSIIDKTIKSTNPRDLPLKGLYLGRLLNQSGQYQDAIEWIVKYLKKYDRDAAAYRLLGDCYEKLLEYEAAMHSYKQSLQVKPNQYDLVLHVVELFLNPGPTQNPNKAQVWLDKVAVALPGDARVFKMKMELLLAQQAKPKELEEAILHELKKRPTDVSLHIQYVTFMRTQDRLADALVYCNKISNTLTPSLVEGNSKWNSCVVNILKENAELLAGRTETKDFTVVHCLFLEALSNLVRLKIADNKHEKALEKLALMDRFLWSVAAQHCGNEWQTVIEEIKAQFCWLVATLLIDQAQRNILSWPEASKLAVFFYAYNTLVPEPNLSSAWAVRSQAVYPNMPERLHKNAGFRISQCCHMLQILKAKAGDSWPDMVQQVEGSELLGKLTHRCLFGDSRESQMSFLCNAKITCKRIASPSFEIISKYDDLAAASSNLQVVTWMGLQWSQNESDFLLWSSQAFPNLKMAPSSTTLGASLLSLNLTDVEAFIASCVFTTKKKAEIWNDAMSTMNQFSLSCSSLPVMLCRRLTTELQEAWWNAAVKFTKKSSNLSASDVSKLKPVLQRGLECLRGVGNHGLETVLLTKLAKYFAAKAFSLHENSGVSTTWYVYQRRAAMYWSAATTDLIRISEGRSTHRHQTKDQLFPSVFKELSDEEAKSLLSEAYMCHGELAAQENRIDEALSYYGRADIPQASFSQAHIYKRLADSVLNAANNKTPMIDADKKHEQYIKRRRHCLEVTLSRLQKYPDEDLHERTVRLLSSPHVTPPRTSGLNKSGDYSLLDPSKQSTPKANESILSPLIEKDSVTNLVDTITTLTSAMSSLQMEMGHLREENSRMRQSSLSQQFTPQRSSISMPSTNQVMTPNMTYPGQISTPQYPEQNLPVRPEYIAQNNIGTPQSAQTLQYMDRYQQQAYHNQLMSSPHYNYASLMMGSRGTPTHNQGYQGITPQYMSDPGYSPSNVYVTNNQQQQPVNVLAASLQNKELALQQRLGSVLSAASSSTVTPMSKVDQQPSLAAMYPTNSSNNTFQVQQKAPSPQLYSGGASAETKTMIQKLLLNKSSVAATLSGPAPVKEPFLSKFVNPKSPGTEMKFQSPEQMDRENQELEAQEQADEDTSHLNDTGPHFEPIITLPDPVEVRTGEEEEEVVLTERCKLFRWDDSQWKERGIGDMKILRHVITGKSRLLMRREQVHKICCNHVIQATTSLSVMAKSDRAIVWYALDFAEDEPKNEQFAARFKNHEIAIKFKDAVNEIAESANRVTPKEPVASFKTVSKPVSEPSKTNTNTTTQTLNSAAAKFKFEMPRPSPVISQVKPQVTTESEKPKESIFGNLAGAMSSAGFSGFNPNGGIKPGAFKKTFDTKPKPKEQLTDAAGSGDLQSKEISSTERDQDKEEEEEPHDQSDHSPDFKPIVDLPQPVKVLSGEENEEVVFSERAKLYRFNSGEWKERGLGDMKILKHKETGKHRVVMRREQVLKICANHHIASSMVLAAYGNLGKAWMWTAFDHSDVDAPAQEMFAVRFKTSEQAKEFQDAFVKATVAGDATQQKTPTQQTIMAPTTPSKAASAFLHKEMSQSSQKSPQSSILQQLLVKREQPVQPSAPMPSTTAVPFKFGTSSPSPSSLPAIKFGASSSSPSSLPAIKFGTSSSSPSSLPAIKFGATTPATPVNLVSSSQVVSLALTTQSATLPQGGFNFPSKPAGSWQCPDCCVTNGPEHQSCPCCQCRNPNLPEEAKKNEPRQPTSPHKVLFKFGTDISTSVTTPPSGITFGIQASSSGKPPISESDTSRKTGITLAAPGGFNFPSKPAGSWQCPDCCVTNGPEHQSCPCCQCRNPNLPEEAKKNETSKPTETSKPLFSFGTGQPSTTPTNLPFKFGAPKLDDEENKEESKSQHPTLQRAGGHQASGFVFGSTGMSFGNNTSSNNSVFGITPQSNIFTTSTPPTLAKADFPITKDEEENESSDAESYSTYEEEDEESEDYDDDDVALRVTYESPMSKVTPETITEEQLTSFDGGRENEDEVVCLGEILPSKELQDKAKHLQLPPHFYNYLEQAGGSDDESVASSSNVKPTSLKDEKTVTNVEATLPSKDSGFGFGSGILPSFAELAAGSSGSGFRFNANRTSSAFQPDTKPMFSSQDPEQSTNTAEDGDNIHVTPIVDLPQKVTMVTGEEGETTMFSKRAKLYRYHEETSQWKERGLGDICIKHDASSGRFRILMRRQQVLKVCANHLITAEMKLIPFSGSEQMWLWVAADFSEDQSKPNLEKFAVKFKTPEFAQEFKQSFEECQLLLKSDGEATKKSPSLSTSTLISNAEKMKSELGFFKDKLSVQPKVDLENTFTENLNQTGVADKKFDMGNLQLTPLVKQHEKNKKDKMQRDSSKPVENAAAPDQEKDAKLEFAKIGLSKFEFKLNKESPKVKKEESPRRGISICSATSDDSQPDIHFEPIIQLPEKVVVPTGEENSEVLFEERAKLYVFDSGKEWKERGLGNIHVLQDVSSCKIRLVMRREQVLKVCLNHFVTSDMKFAFKEGSDHKVLLWAALDFSDPDKIDGEMAQFAVRFKSAEIAEHFLLTLEQGKDAADDGRLVDPISLSLSRSLLAEPSVLSEDGDDSRSSNISPVKPTKPMFSFSNMESPFTKKDTKFGDFVFGNTPQSKPPVSTKFAFDTSSISFNFGSTSTPTASALFQPQIPSTKPVASKSLFGIEDSTPSTTTENTAPVTTSSKAVAPFAFTPPSQSPFRFGLATADAEQFKKPDDIPGTGTKPEVSLKTEPRAISEITDDDVIFVWEATPSDDQRRRAEELMLPPTFFLYENDEKRTDVDSDEEETILDYMDRRDNPNRYASSSSEEEEDNESDQTDDAASNASATETPAPGEKLSFAAFCQTDGAAEKSERPQSGGNLFQSYAGMTGFSFASMATTEGASKHAFGSRKDAAFNVSETSKVLFSGQEERSDDADPESFNPEYKPVLSEPPPLVEVKTGEEDEEILFKERCKLFRFDDPTSSWKERGLGDIKILFHPGRNWYRVVMRREQVLKLCANHMIMKDTKLFSGGEKGWMYVAQDMSGGQTVVEKFTVRFKNPQIAENFKEVFEKCQASTSFA</sequence>
<feature type="domain" description="RanBP2-type" evidence="9">
    <location>
        <begin position="1697"/>
        <end position="1726"/>
    </location>
</feature>
<dbReference type="SMART" id="SM00028">
    <property type="entry name" value="TPR"/>
    <property type="match status" value="1"/>
</dbReference>
<dbReference type="EMBL" id="CAWYQH010000079">
    <property type="protein sequence ID" value="CAK8681275.1"/>
    <property type="molecule type" value="Genomic_DNA"/>
</dbReference>
<feature type="region of interest" description="Disordered" evidence="7">
    <location>
        <begin position="2114"/>
        <end position="2145"/>
    </location>
</feature>
<feature type="compositionally biased region" description="Acidic residues" evidence="7">
    <location>
        <begin position="2836"/>
        <end position="2848"/>
    </location>
</feature>
<feature type="region of interest" description="Disordered" evidence="7">
    <location>
        <begin position="2933"/>
        <end position="2969"/>
    </location>
</feature>
<feature type="domain" description="RanBD1" evidence="8">
    <location>
        <begin position="1127"/>
        <end position="1261"/>
    </location>
</feature>
<keyword evidence="11" id="KW-1185">Reference proteome</keyword>
<evidence type="ECO:0000259" key="8">
    <source>
        <dbReference type="PROSITE" id="PS50196"/>
    </source>
</evidence>
<accession>A0ABP0FNR5</accession>
<feature type="compositionally biased region" description="Polar residues" evidence="7">
    <location>
        <begin position="1929"/>
        <end position="1938"/>
    </location>
</feature>
<feature type="compositionally biased region" description="Polar residues" evidence="7">
    <location>
        <begin position="1845"/>
        <end position="1866"/>
    </location>
</feature>
<dbReference type="Pfam" id="PF12185">
    <property type="entry name" value="IR1-M"/>
    <property type="match status" value="1"/>
</dbReference>
<feature type="region of interest" description="Disordered" evidence="7">
    <location>
        <begin position="1758"/>
        <end position="1794"/>
    </location>
</feature>
<feature type="region of interest" description="Disordered" evidence="7">
    <location>
        <begin position="2357"/>
        <end position="2386"/>
    </location>
</feature>
<evidence type="ECO:0000259" key="9">
    <source>
        <dbReference type="PROSITE" id="PS50199"/>
    </source>
</evidence>
<dbReference type="SMART" id="SM00160">
    <property type="entry name" value="RanBD"/>
    <property type="match status" value="5"/>
</dbReference>
<dbReference type="InterPro" id="IPR011990">
    <property type="entry name" value="TPR-like_helical_dom_sf"/>
</dbReference>
<dbReference type="PROSITE" id="PS50293">
    <property type="entry name" value="TPR_REGION"/>
    <property type="match status" value="1"/>
</dbReference>
<comment type="caution">
    <text evidence="10">The sequence shown here is derived from an EMBL/GenBank/DDBJ whole genome shotgun (WGS) entry which is preliminary data.</text>
</comment>
<feature type="compositionally biased region" description="Basic and acidic residues" evidence="7">
    <location>
        <begin position="1358"/>
        <end position="1370"/>
    </location>
</feature>
<dbReference type="InterPro" id="IPR001876">
    <property type="entry name" value="Znf_RanBP2"/>
</dbReference>
<dbReference type="InterPro" id="IPR000156">
    <property type="entry name" value="Ran_bind_dom"/>
</dbReference>
<feature type="region of interest" description="Disordered" evidence="7">
    <location>
        <begin position="766"/>
        <end position="795"/>
    </location>
</feature>